<proteinExistence type="predicted"/>
<evidence type="ECO:0000259" key="2">
    <source>
        <dbReference type="Pfam" id="PF01757"/>
    </source>
</evidence>
<feature type="transmembrane region" description="Helical" evidence="1">
    <location>
        <begin position="61"/>
        <end position="81"/>
    </location>
</feature>
<dbReference type="STRING" id="1147123.SAMN05443428_1152"/>
<keyword evidence="1" id="KW-1133">Transmembrane helix</keyword>
<dbReference type="AlphaFoldDB" id="A0A1T4XWD0"/>
<evidence type="ECO:0000313" key="4">
    <source>
        <dbReference type="Proteomes" id="UP000190105"/>
    </source>
</evidence>
<keyword evidence="1" id="KW-0472">Membrane</keyword>
<keyword evidence="4" id="KW-1185">Reference proteome</keyword>
<evidence type="ECO:0000313" key="3">
    <source>
        <dbReference type="EMBL" id="SKA93862.1"/>
    </source>
</evidence>
<sequence length="164" mass="19516">MFVSAKNGLPFGFMFVMLGALISRYNINIKKEKIFLLFSFLMLFFEANILRFLNVSKDNNMYISLIFVDFFLMLILIKVDLKENTIYKSLRDISLLVYCSHPLFIYIVSKIYKIVFNGQSYMNNLFLFINVTVISIIFSMVILRIKQMRIYYNSKTEKNTYNFK</sequence>
<feature type="transmembrane region" description="Helical" evidence="1">
    <location>
        <begin position="34"/>
        <end position="55"/>
    </location>
</feature>
<dbReference type="EMBL" id="FUYH01000015">
    <property type="protein sequence ID" value="SKA93862.1"/>
    <property type="molecule type" value="Genomic_DNA"/>
</dbReference>
<dbReference type="Proteomes" id="UP000190105">
    <property type="component" value="Unassembled WGS sequence"/>
</dbReference>
<keyword evidence="1" id="KW-0812">Transmembrane</keyword>
<feature type="domain" description="Acyltransferase 3" evidence="2">
    <location>
        <begin position="11"/>
        <end position="143"/>
    </location>
</feature>
<gene>
    <name evidence="3" type="ORF">SAMN05443428_1152</name>
</gene>
<protein>
    <recommendedName>
        <fullName evidence="2">Acyltransferase 3 domain-containing protein</fullName>
    </recommendedName>
</protein>
<dbReference type="Pfam" id="PF01757">
    <property type="entry name" value="Acyl_transf_3"/>
    <property type="match status" value="1"/>
</dbReference>
<organism evidence="3 4">
    <name type="scientific">Caloramator quimbayensis</name>
    <dbReference type="NCBI Taxonomy" id="1147123"/>
    <lineage>
        <taxon>Bacteria</taxon>
        <taxon>Bacillati</taxon>
        <taxon>Bacillota</taxon>
        <taxon>Clostridia</taxon>
        <taxon>Eubacteriales</taxon>
        <taxon>Clostridiaceae</taxon>
        <taxon>Caloramator</taxon>
    </lineage>
</organism>
<reference evidence="4" key="1">
    <citation type="submission" date="2017-02" db="EMBL/GenBank/DDBJ databases">
        <authorList>
            <person name="Varghese N."/>
            <person name="Submissions S."/>
        </authorList>
    </citation>
    <scope>NUCLEOTIDE SEQUENCE [LARGE SCALE GENOMIC DNA]</scope>
    <source>
        <strain evidence="4">USBA 833</strain>
    </source>
</reference>
<feature type="transmembrane region" description="Helical" evidence="1">
    <location>
        <begin position="93"/>
        <end position="112"/>
    </location>
</feature>
<feature type="transmembrane region" description="Helical" evidence="1">
    <location>
        <begin position="6"/>
        <end position="27"/>
    </location>
</feature>
<dbReference type="GO" id="GO:0016747">
    <property type="term" value="F:acyltransferase activity, transferring groups other than amino-acyl groups"/>
    <property type="evidence" value="ECO:0007669"/>
    <property type="project" value="InterPro"/>
</dbReference>
<evidence type="ECO:0000256" key="1">
    <source>
        <dbReference type="SAM" id="Phobius"/>
    </source>
</evidence>
<accession>A0A1T4XWD0</accession>
<feature type="transmembrane region" description="Helical" evidence="1">
    <location>
        <begin position="124"/>
        <end position="145"/>
    </location>
</feature>
<dbReference type="InterPro" id="IPR002656">
    <property type="entry name" value="Acyl_transf_3_dom"/>
</dbReference>
<name>A0A1T4XWD0_9CLOT</name>